<feature type="chain" id="PRO_5025409822" evidence="2">
    <location>
        <begin position="21"/>
        <end position="380"/>
    </location>
</feature>
<sequence>MKSAPLLLAAVACCVGIASPLPAAPTIGPMTNDASPASVPAPSDPPAPSGGTSGPAVPLAVPRPVRRSAPAAGPPLEPLAGPYLGAGGVPLSSAPYQAQPSWPQQPQNDLQYLGQPPAQYMGQPAQYLGQPGPSLVSSTWTQPGVQYLGQPGTQYLDEAGAPYAGQAGQVNPLPAGGSQYVEQDTDGSDLVNFLLQYPDLLDSSRYEPQYGESAEYADYPSGGDAWQSVDKRPAPAAEERTAPVTEDTLLQANRRSAGAAAGRAGCVLHLCPIHYHHHHHHYHHHHPSDHDAEQPSGGRPRPAILQLAPQRRSAGSGAEQPSTESAYDTIKRFLVMEDAVEKGELGCGSRGAGCFRWRTLCPANCCLQITPAAANMPATR</sequence>
<feature type="region of interest" description="Disordered" evidence="1">
    <location>
        <begin position="280"/>
        <end position="302"/>
    </location>
</feature>
<protein>
    <submittedName>
        <fullName evidence="3">Uncharacterized protein</fullName>
    </submittedName>
</protein>
<feature type="compositionally biased region" description="Basic and acidic residues" evidence="1">
    <location>
        <begin position="229"/>
        <end position="241"/>
    </location>
</feature>
<evidence type="ECO:0000313" key="4">
    <source>
        <dbReference type="Proteomes" id="UP000440578"/>
    </source>
</evidence>
<name>A0A6A4VA36_AMPAM</name>
<feature type="region of interest" description="Disordered" evidence="1">
    <location>
        <begin position="214"/>
        <end position="246"/>
    </location>
</feature>
<evidence type="ECO:0000256" key="2">
    <source>
        <dbReference type="SAM" id="SignalP"/>
    </source>
</evidence>
<feature type="region of interest" description="Disordered" evidence="1">
    <location>
        <begin position="24"/>
        <end position="135"/>
    </location>
</feature>
<accession>A0A6A4VA36</accession>
<organism evidence="3 4">
    <name type="scientific">Amphibalanus amphitrite</name>
    <name type="common">Striped barnacle</name>
    <name type="synonym">Balanus amphitrite</name>
    <dbReference type="NCBI Taxonomy" id="1232801"/>
    <lineage>
        <taxon>Eukaryota</taxon>
        <taxon>Metazoa</taxon>
        <taxon>Ecdysozoa</taxon>
        <taxon>Arthropoda</taxon>
        <taxon>Crustacea</taxon>
        <taxon>Multicrustacea</taxon>
        <taxon>Cirripedia</taxon>
        <taxon>Thoracica</taxon>
        <taxon>Thoracicalcarea</taxon>
        <taxon>Balanomorpha</taxon>
        <taxon>Balanoidea</taxon>
        <taxon>Balanidae</taxon>
        <taxon>Amphibalaninae</taxon>
        <taxon>Amphibalanus</taxon>
    </lineage>
</organism>
<keyword evidence="4" id="KW-1185">Reference proteome</keyword>
<evidence type="ECO:0000313" key="3">
    <source>
        <dbReference type="EMBL" id="KAF0291436.1"/>
    </source>
</evidence>
<proteinExistence type="predicted"/>
<keyword evidence="2" id="KW-0732">Signal</keyword>
<dbReference type="AlphaFoldDB" id="A0A6A4VA36"/>
<feature type="compositionally biased region" description="Polar residues" evidence="1">
    <location>
        <begin position="94"/>
        <end position="110"/>
    </location>
</feature>
<reference evidence="3 4" key="1">
    <citation type="submission" date="2019-07" db="EMBL/GenBank/DDBJ databases">
        <title>Draft genome assembly of a fouling barnacle, Amphibalanus amphitrite (Darwin, 1854): The first reference genome for Thecostraca.</title>
        <authorList>
            <person name="Kim W."/>
        </authorList>
    </citation>
    <scope>NUCLEOTIDE SEQUENCE [LARGE SCALE GENOMIC DNA]</scope>
    <source>
        <strain evidence="3">SNU_AA5</strain>
        <tissue evidence="3">Soma without cirri and trophi</tissue>
    </source>
</reference>
<dbReference type="EMBL" id="VIIS01001881">
    <property type="protein sequence ID" value="KAF0291436.1"/>
    <property type="molecule type" value="Genomic_DNA"/>
</dbReference>
<gene>
    <name evidence="3" type="ORF">FJT64_010444</name>
</gene>
<feature type="compositionally biased region" description="Low complexity" evidence="1">
    <location>
        <begin position="54"/>
        <end position="71"/>
    </location>
</feature>
<comment type="caution">
    <text evidence="3">The sequence shown here is derived from an EMBL/GenBank/DDBJ whole genome shotgun (WGS) entry which is preliminary data.</text>
</comment>
<feature type="signal peptide" evidence="2">
    <location>
        <begin position="1"/>
        <end position="20"/>
    </location>
</feature>
<dbReference type="Proteomes" id="UP000440578">
    <property type="component" value="Unassembled WGS sequence"/>
</dbReference>
<evidence type="ECO:0000256" key="1">
    <source>
        <dbReference type="SAM" id="MobiDB-lite"/>
    </source>
</evidence>